<dbReference type="RefSeq" id="WP_163573858.1">
    <property type="nucleotide sequence ID" value="NZ_BAAANY010000047.1"/>
</dbReference>
<feature type="compositionally biased region" description="Basic and acidic residues" evidence="1">
    <location>
        <begin position="1"/>
        <end position="12"/>
    </location>
</feature>
<evidence type="ECO:0000256" key="1">
    <source>
        <dbReference type="SAM" id="MobiDB-lite"/>
    </source>
</evidence>
<gene>
    <name evidence="2" type="ORF">GCM10009765_82280</name>
</gene>
<dbReference type="Proteomes" id="UP001500618">
    <property type="component" value="Unassembled WGS sequence"/>
</dbReference>
<dbReference type="EMBL" id="BAAANY010000047">
    <property type="protein sequence ID" value="GAA1721655.1"/>
    <property type="molecule type" value="Genomic_DNA"/>
</dbReference>
<accession>A0ABP4VBP2</accession>
<name>A0ABP4VBP2_9ACTN</name>
<sequence length="134" mass="14385">MTSRLHALDASRSRRLSASGARMQRKAAHAVVVRAGEATSAHHRLDLLAALEAGQYGDGPLRSAIDQARRDVRANARHDETLYRLACAYGAAWWALDPDPEVASQQAVYLASFAVPDGSIALVLDDVLTVGVTH</sequence>
<organism evidence="2 3">
    <name type="scientific">Fodinicola feengrottensis</name>
    <dbReference type="NCBI Taxonomy" id="435914"/>
    <lineage>
        <taxon>Bacteria</taxon>
        <taxon>Bacillati</taxon>
        <taxon>Actinomycetota</taxon>
        <taxon>Actinomycetes</taxon>
        <taxon>Mycobacteriales</taxon>
        <taxon>Fodinicola</taxon>
    </lineage>
</organism>
<proteinExistence type="predicted"/>
<comment type="caution">
    <text evidence="2">The sequence shown here is derived from an EMBL/GenBank/DDBJ whole genome shotgun (WGS) entry which is preliminary data.</text>
</comment>
<reference evidence="3" key="1">
    <citation type="journal article" date="2019" name="Int. J. Syst. Evol. Microbiol.">
        <title>The Global Catalogue of Microorganisms (GCM) 10K type strain sequencing project: providing services to taxonomists for standard genome sequencing and annotation.</title>
        <authorList>
            <consortium name="The Broad Institute Genomics Platform"/>
            <consortium name="The Broad Institute Genome Sequencing Center for Infectious Disease"/>
            <person name="Wu L."/>
            <person name="Ma J."/>
        </authorList>
    </citation>
    <scope>NUCLEOTIDE SEQUENCE [LARGE SCALE GENOMIC DNA]</scope>
    <source>
        <strain evidence="3">JCM 14718</strain>
    </source>
</reference>
<keyword evidence="3" id="KW-1185">Reference proteome</keyword>
<protein>
    <submittedName>
        <fullName evidence="2">Uncharacterized protein</fullName>
    </submittedName>
</protein>
<feature type="compositionally biased region" description="Low complexity" evidence="1">
    <location>
        <begin position="13"/>
        <end position="22"/>
    </location>
</feature>
<evidence type="ECO:0000313" key="3">
    <source>
        <dbReference type="Proteomes" id="UP001500618"/>
    </source>
</evidence>
<feature type="region of interest" description="Disordered" evidence="1">
    <location>
        <begin position="1"/>
        <end position="22"/>
    </location>
</feature>
<evidence type="ECO:0000313" key="2">
    <source>
        <dbReference type="EMBL" id="GAA1721655.1"/>
    </source>
</evidence>